<accession>A0A1K1LLS1</accession>
<dbReference type="Proteomes" id="UP000182740">
    <property type="component" value="Unassembled WGS sequence"/>
</dbReference>
<keyword evidence="2" id="KW-1185">Reference proteome</keyword>
<dbReference type="AlphaFoldDB" id="A0A1K1LLS1"/>
<evidence type="ECO:0000313" key="2">
    <source>
        <dbReference type="Proteomes" id="UP000182740"/>
    </source>
</evidence>
<protein>
    <submittedName>
        <fullName evidence="1">Uncharacterized protein</fullName>
    </submittedName>
</protein>
<proteinExistence type="predicted"/>
<evidence type="ECO:0000313" key="1">
    <source>
        <dbReference type="EMBL" id="SFW11836.1"/>
    </source>
</evidence>
<organism evidence="1 2">
    <name type="scientific">Amycolatopsis australiensis</name>
    <dbReference type="NCBI Taxonomy" id="546364"/>
    <lineage>
        <taxon>Bacteria</taxon>
        <taxon>Bacillati</taxon>
        <taxon>Actinomycetota</taxon>
        <taxon>Actinomycetes</taxon>
        <taxon>Pseudonocardiales</taxon>
        <taxon>Pseudonocardiaceae</taxon>
        <taxon>Amycolatopsis</taxon>
    </lineage>
</organism>
<reference evidence="2" key="1">
    <citation type="submission" date="2016-11" db="EMBL/GenBank/DDBJ databases">
        <authorList>
            <person name="Varghese N."/>
            <person name="Submissions S."/>
        </authorList>
    </citation>
    <scope>NUCLEOTIDE SEQUENCE [LARGE SCALE GENOMIC DNA]</scope>
    <source>
        <strain evidence="2">DSM 44671</strain>
    </source>
</reference>
<gene>
    <name evidence="1" type="ORF">SAMN04489730_0063</name>
</gene>
<name>A0A1K1LLS1_9PSEU</name>
<sequence>MPIHDIARDPVWADATFATDCWDDPAAPPVSTAGFIASLDFEPGLLTDTLHPFDGIADPQLLADMAAEAEAEVAALLGVPAEPPDAEVLGAGRFLERPEVTSWAA</sequence>
<dbReference type="EMBL" id="FPJG01000001">
    <property type="protein sequence ID" value="SFW11836.1"/>
    <property type="molecule type" value="Genomic_DNA"/>
</dbReference>
<dbReference type="STRING" id="546364.SAMN04489730_0063"/>
<dbReference type="RefSeq" id="WP_072474338.1">
    <property type="nucleotide sequence ID" value="NZ_FPJG01000001.1"/>
</dbReference>